<dbReference type="Proteomes" id="UP001501196">
    <property type="component" value="Unassembled WGS sequence"/>
</dbReference>
<dbReference type="RefSeq" id="WP_344372015.1">
    <property type="nucleotide sequence ID" value="NZ_BAAAPW010000002.1"/>
</dbReference>
<gene>
    <name evidence="2" type="ORF">GCM10009819_18000</name>
</gene>
<protein>
    <submittedName>
        <fullName evidence="2">Uncharacterized protein</fullName>
    </submittedName>
</protein>
<proteinExistence type="predicted"/>
<accession>A0ABP5FUB3</accession>
<reference evidence="3" key="1">
    <citation type="journal article" date="2019" name="Int. J. Syst. Evol. Microbiol.">
        <title>The Global Catalogue of Microorganisms (GCM) 10K type strain sequencing project: providing services to taxonomists for standard genome sequencing and annotation.</title>
        <authorList>
            <consortium name="The Broad Institute Genomics Platform"/>
            <consortium name="The Broad Institute Genome Sequencing Center for Infectious Disease"/>
            <person name="Wu L."/>
            <person name="Ma J."/>
        </authorList>
    </citation>
    <scope>NUCLEOTIDE SEQUENCE [LARGE SCALE GENOMIC DNA]</scope>
    <source>
        <strain evidence="3">JCM 15672</strain>
    </source>
</reference>
<evidence type="ECO:0000256" key="1">
    <source>
        <dbReference type="SAM" id="SignalP"/>
    </source>
</evidence>
<name>A0ABP5FUB3_9MICO</name>
<dbReference type="EMBL" id="BAAAPW010000002">
    <property type="protein sequence ID" value="GAA2034227.1"/>
    <property type="molecule type" value="Genomic_DNA"/>
</dbReference>
<feature type="chain" id="PRO_5045790500" evidence="1">
    <location>
        <begin position="26"/>
        <end position="105"/>
    </location>
</feature>
<sequence length="105" mass="10685">MKRAFIGCVVALGLVVGGAAGAAFAGETNGKGEPIPGAHKAHSACAYSGRDVPDEIEANPPGFDDDFVTGGHVQSYGMYVRAGLKDDPHVPSPGIACRGNVEFEG</sequence>
<evidence type="ECO:0000313" key="2">
    <source>
        <dbReference type="EMBL" id="GAA2034227.1"/>
    </source>
</evidence>
<comment type="caution">
    <text evidence="2">The sequence shown here is derived from an EMBL/GenBank/DDBJ whole genome shotgun (WGS) entry which is preliminary data.</text>
</comment>
<evidence type="ECO:0000313" key="3">
    <source>
        <dbReference type="Proteomes" id="UP001501196"/>
    </source>
</evidence>
<feature type="signal peptide" evidence="1">
    <location>
        <begin position="1"/>
        <end position="25"/>
    </location>
</feature>
<keyword evidence="3" id="KW-1185">Reference proteome</keyword>
<keyword evidence="1" id="KW-0732">Signal</keyword>
<organism evidence="2 3">
    <name type="scientific">Agromyces tropicus</name>
    <dbReference type="NCBI Taxonomy" id="555371"/>
    <lineage>
        <taxon>Bacteria</taxon>
        <taxon>Bacillati</taxon>
        <taxon>Actinomycetota</taxon>
        <taxon>Actinomycetes</taxon>
        <taxon>Micrococcales</taxon>
        <taxon>Microbacteriaceae</taxon>
        <taxon>Agromyces</taxon>
    </lineage>
</organism>